<organism evidence="1 2">
    <name type="scientific">Meishania litoralis</name>
    <dbReference type="NCBI Taxonomy" id="3434685"/>
    <lineage>
        <taxon>Bacteria</taxon>
        <taxon>Pseudomonadati</taxon>
        <taxon>Bacteroidota</taxon>
        <taxon>Flavobacteriia</taxon>
        <taxon>Flavobacteriales</taxon>
        <taxon>Flavobacteriaceae</taxon>
        <taxon>Meishania</taxon>
    </lineage>
</organism>
<dbReference type="EMBL" id="JBHFPV010000002">
    <property type="protein sequence ID" value="MFH6604338.1"/>
    <property type="molecule type" value="Genomic_DNA"/>
</dbReference>
<name>A0ACC7LKQ5_9FLAO</name>
<keyword evidence="1" id="KW-0378">Hydrolase</keyword>
<keyword evidence="2" id="KW-1185">Reference proteome</keyword>
<proteinExistence type="predicted"/>
<protein>
    <submittedName>
        <fullName evidence="1">ATP-dependent endonuclease</fullName>
    </submittedName>
</protein>
<keyword evidence="1" id="KW-0255">Endonuclease</keyword>
<evidence type="ECO:0000313" key="2">
    <source>
        <dbReference type="Proteomes" id="UP001595191"/>
    </source>
</evidence>
<gene>
    <name evidence="1" type="ORF">ACEZ3G_12675</name>
</gene>
<reference evidence="1" key="1">
    <citation type="submission" date="2024-09" db="EMBL/GenBank/DDBJ databases">
        <authorList>
            <person name="Liu J."/>
        </authorList>
    </citation>
    <scope>NUCLEOTIDE SEQUENCE</scope>
    <source>
        <strain evidence="1">NBU2967</strain>
    </source>
</reference>
<evidence type="ECO:0000313" key="1">
    <source>
        <dbReference type="EMBL" id="MFH6604338.1"/>
    </source>
</evidence>
<keyword evidence="1" id="KW-0540">Nuclease</keyword>
<comment type="caution">
    <text evidence="1">The sequence shown here is derived from an EMBL/GenBank/DDBJ whole genome shotgun (WGS) entry which is preliminary data.</text>
</comment>
<accession>A0ACC7LKQ5</accession>
<sequence>MKLNRIEIKNYKSIEHVEIELKKIGDNYTYCLFGINESGKSSILMGISLYDHKELAYPEDFFDELENIEITFHYSLEQNDLKELRETLVKDHKCPKEIINKVSATEVSITVIHKNDSDSEREISETINFKTAIFKDYYSKETTIQKKDKESEEYDFNLISFMEANNPDFFYRYSHTVVFWESTAKYLVLDDISLTEFSTKPATTSIPLHNCFKLAGIKTTKQITSKISSLTSHARIRNLESLLSRKVTEHINNIWENHPISVLFEIDSDKISLLIEDKNVHDKAKTPSQRSDGFKQFISFLLTISADDKTESLNNKILLIDEPETHLHPQAQLNLRKELNKITSKQDSTFVIYATHSNYLIDKNNLNRNFKVYKENNEKTKVERIERTTSTYSEVNFEVFDIPTTDYHNELYGYLEEVDKARLDGLDQDRQWIDSRNNNTYNVSLPKYIRHSIHHPENTLNRKFSEAQLRKSIKIMRELKYN</sequence>
<dbReference type="Proteomes" id="UP001595191">
    <property type="component" value="Unassembled WGS sequence"/>
</dbReference>